<dbReference type="SUPFAM" id="SSF54593">
    <property type="entry name" value="Glyoxalase/Bleomycin resistance protein/Dihydroxybiphenyl dioxygenase"/>
    <property type="match status" value="1"/>
</dbReference>
<organism evidence="2 3">
    <name type="scientific">Nocardia brasiliensis (strain ATCC 700358 / HUJEG-1)</name>
    <dbReference type="NCBI Taxonomy" id="1133849"/>
    <lineage>
        <taxon>Bacteria</taxon>
        <taxon>Bacillati</taxon>
        <taxon>Actinomycetota</taxon>
        <taxon>Actinomycetes</taxon>
        <taxon>Mycobacteriales</taxon>
        <taxon>Nocardiaceae</taxon>
        <taxon>Nocardia</taxon>
    </lineage>
</organism>
<evidence type="ECO:0000313" key="2">
    <source>
        <dbReference type="EMBL" id="AFU00710.1"/>
    </source>
</evidence>
<dbReference type="PROSITE" id="PS51819">
    <property type="entry name" value="VOC"/>
    <property type="match status" value="1"/>
</dbReference>
<evidence type="ECO:0000259" key="1">
    <source>
        <dbReference type="PROSITE" id="PS51819"/>
    </source>
</evidence>
<proteinExistence type="predicted"/>
<keyword evidence="3" id="KW-1185">Reference proteome</keyword>
<dbReference type="EMBL" id="CP003876">
    <property type="protein sequence ID" value="AFU00710.1"/>
    <property type="molecule type" value="Genomic_DNA"/>
</dbReference>
<dbReference type="Proteomes" id="UP000006304">
    <property type="component" value="Chromosome"/>
</dbReference>
<dbReference type="Gene3D" id="3.10.180.10">
    <property type="entry name" value="2,3-Dihydroxybiphenyl 1,2-Dioxygenase, domain 1"/>
    <property type="match status" value="1"/>
</dbReference>
<dbReference type="AlphaFoldDB" id="K0EV29"/>
<dbReference type="KEGG" id="nbr:O3I_013745"/>
<gene>
    <name evidence="2" type="ORF">O3I_013745</name>
</gene>
<reference evidence="2 3" key="1">
    <citation type="journal article" date="2012" name="J. Bacteriol.">
        <title>Complete genome sequence of Nocardia brasiliensis HUJEG-1.</title>
        <authorList>
            <person name="Vera-Cabrera L."/>
            <person name="Ortiz-Lopez R."/>
            <person name="Elizondo-Gonzalez R."/>
            <person name="Perez-Maya A.A."/>
            <person name="Ocampo-Candiani J."/>
        </authorList>
    </citation>
    <scope>NUCLEOTIDE SEQUENCE [LARGE SCALE GENOMIC DNA]</scope>
    <source>
        <strain evidence="3">ATCC 700358</strain>
    </source>
</reference>
<evidence type="ECO:0000313" key="3">
    <source>
        <dbReference type="Proteomes" id="UP000006304"/>
    </source>
</evidence>
<accession>K0EV29</accession>
<sequence length="163" mass="17931">MLPSYHVGIVVADLRQAMAELSKIGFEWHAPIRNDSDVLIDDAPVTIRPWLAYSKQGPPYVELLEQMPGTIWAETGLHHFGVWADDVAAESERLTDAGIPLLSSQHDNQTGAPARYHQTADGVRFELMDIGRVGPGLTTYLSGAADNYLNGLAEDYFDSVARH</sequence>
<feature type="domain" description="VOC" evidence="1">
    <location>
        <begin position="3"/>
        <end position="130"/>
    </location>
</feature>
<protein>
    <recommendedName>
        <fullName evidence="1">VOC domain-containing protein</fullName>
    </recommendedName>
</protein>
<dbReference type="HOGENOM" id="CLU_134993_0_0_11"/>
<dbReference type="STRING" id="1133849.O3I_013745"/>
<dbReference type="eggNOG" id="COG0346">
    <property type="taxonomic scope" value="Bacteria"/>
</dbReference>
<name>K0EV29_NOCB7</name>
<dbReference type="Pfam" id="PF13669">
    <property type="entry name" value="Glyoxalase_4"/>
    <property type="match status" value="1"/>
</dbReference>
<dbReference type="InterPro" id="IPR029068">
    <property type="entry name" value="Glyas_Bleomycin-R_OHBP_Dase"/>
</dbReference>
<dbReference type="InterPro" id="IPR037523">
    <property type="entry name" value="VOC_core"/>
</dbReference>